<dbReference type="Gene3D" id="2.60.120.200">
    <property type="match status" value="1"/>
</dbReference>
<comment type="caution">
    <text evidence="1">The sequence shown here is derived from an EMBL/GenBank/DDBJ whole genome shotgun (WGS) entry which is preliminary data.</text>
</comment>
<reference evidence="1" key="1">
    <citation type="journal article" date="2023" name="Mol. Biol. Evol.">
        <title>Third-Generation Sequencing Reveals the Adaptive Role of the Epigenome in Three Deep-Sea Polychaetes.</title>
        <authorList>
            <person name="Perez M."/>
            <person name="Aroh O."/>
            <person name="Sun Y."/>
            <person name="Lan Y."/>
            <person name="Juniper S.K."/>
            <person name="Young C.R."/>
            <person name="Angers B."/>
            <person name="Qian P.Y."/>
        </authorList>
    </citation>
    <scope>NUCLEOTIDE SEQUENCE</scope>
    <source>
        <strain evidence="1">R07B-5</strain>
    </source>
</reference>
<dbReference type="SUPFAM" id="SSF49899">
    <property type="entry name" value="Concanavalin A-like lectins/glucanases"/>
    <property type="match status" value="1"/>
</dbReference>
<dbReference type="Proteomes" id="UP001209878">
    <property type="component" value="Unassembled WGS sequence"/>
</dbReference>
<dbReference type="InterPro" id="IPR013320">
    <property type="entry name" value="ConA-like_dom_sf"/>
</dbReference>
<proteinExistence type="predicted"/>
<dbReference type="Pfam" id="PF13385">
    <property type="entry name" value="Laminin_G_3"/>
    <property type="match status" value="1"/>
</dbReference>
<keyword evidence="2" id="KW-1185">Reference proteome</keyword>
<name>A0AAD9NNV7_RIDPI</name>
<dbReference type="EMBL" id="JAODUO010000837">
    <property type="protein sequence ID" value="KAK2173994.1"/>
    <property type="molecule type" value="Genomic_DNA"/>
</dbReference>
<organism evidence="1 2">
    <name type="scientific">Ridgeia piscesae</name>
    <name type="common">Tubeworm</name>
    <dbReference type="NCBI Taxonomy" id="27915"/>
    <lineage>
        <taxon>Eukaryota</taxon>
        <taxon>Metazoa</taxon>
        <taxon>Spiralia</taxon>
        <taxon>Lophotrochozoa</taxon>
        <taxon>Annelida</taxon>
        <taxon>Polychaeta</taxon>
        <taxon>Sedentaria</taxon>
        <taxon>Canalipalpata</taxon>
        <taxon>Sabellida</taxon>
        <taxon>Siboglinidae</taxon>
        <taxon>Ridgeia</taxon>
    </lineage>
</organism>
<evidence type="ECO:0000313" key="1">
    <source>
        <dbReference type="EMBL" id="KAK2173994.1"/>
    </source>
</evidence>
<evidence type="ECO:0008006" key="3">
    <source>
        <dbReference type="Google" id="ProtNLM"/>
    </source>
</evidence>
<dbReference type="AlphaFoldDB" id="A0AAD9NNV7"/>
<sequence>MYINIFVGPYPDCRRCNYTKGQVWFPDPKNCHLYYICDKIDRMDGSWYFRVYHPTCGQLFWDQDRLTCVRSVPKNADCDIGDVVTWDPPSTTYAPCPYKRMADPRFFQSKDNDLEIFQCTVGFEFFDSDDPCTCIPVKAIDPTCDNELLLHFPYEIDFDDITCHKAKGYSYGQDGGHVKIVYDNDRQENVAEFDGKSRIEVPFMRNWLQDQNQQAWTVTAWVKREQGPYDYVGIVDNGDCKDSASFLLYGNVESGNAVAYGGIAANSGFPATVTGSYVMPYNAWVQLGVVYNGHDVKLYVNGVLQNVLTVPLGGAMLNTQNPLYIGMQGCCDENPGYFKGRIDDVSDIHLVAKT</sequence>
<gene>
    <name evidence="1" type="ORF">NP493_837g01005</name>
</gene>
<protein>
    <recommendedName>
        <fullName evidence="3">Chitin-binding type-2 domain-containing protein</fullName>
    </recommendedName>
</protein>
<accession>A0AAD9NNV7</accession>
<evidence type="ECO:0000313" key="2">
    <source>
        <dbReference type="Proteomes" id="UP001209878"/>
    </source>
</evidence>